<evidence type="ECO:0000256" key="1">
    <source>
        <dbReference type="ARBA" id="ARBA00004141"/>
    </source>
</evidence>
<dbReference type="OrthoDB" id="9805749at2"/>
<evidence type="ECO:0000256" key="7">
    <source>
        <dbReference type="SAM" id="Phobius"/>
    </source>
</evidence>
<dbReference type="EMBL" id="FQVM01000023">
    <property type="protein sequence ID" value="SHE99505.1"/>
    <property type="molecule type" value="Genomic_DNA"/>
</dbReference>
<feature type="transmembrane region" description="Helical" evidence="7">
    <location>
        <begin position="36"/>
        <end position="57"/>
    </location>
</feature>
<dbReference type="PANTHER" id="PTHR42810:SF1">
    <property type="entry name" value="PURINE PERMEASE YWDJ-RELATED"/>
    <property type="match status" value="1"/>
</dbReference>
<keyword evidence="9" id="KW-1185">Reference proteome</keyword>
<feature type="transmembrane region" description="Helical" evidence="7">
    <location>
        <begin position="95"/>
        <end position="116"/>
    </location>
</feature>
<keyword evidence="6 7" id="KW-0472">Membrane</keyword>
<evidence type="ECO:0000313" key="8">
    <source>
        <dbReference type="EMBL" id="SHE99505.1"/>
    </source>
</evidence>
<feature type="transmembrane region" description="Helical" evidence="7">
    <location>
        <begin position="69"/>
        <end position="89"/>
    </location>
</feature>
<accession>A0A1M4Y1B9</accession>
<evidence type="ECO:0000256" key="6">
    <source>
        <dbReference type="ARBA" id="ARBA00023136"/>
    </source>
</evidence>
<keyword evidence="5 7" id="KW-1133">Transmembrane helix</keyword>
<dbReference type="InterPro" id="IPR006043">
    <property type="entry name" value="NCS2"/>
</dbReference>
<evidence type="ECO:0000256" key="4">
    <source>
        <dbReference type="ARBA" id="ARBA00022692"/>
    </source>
</evidence>
<dbReference type="GO" id="GO:0005886">
    <property type="term" value="C:plasma membrane"/>
    <property type="evidence" value="ECO:0007669"/>
    <property type="project" value="TreeGrafter"/>
</dbReference>
<dbReference type="GO" id="GO:0042907">
    <property type="term" value="F:xanthine transmembrane transporter activity"/>
    <property type="evidence" value="ECO:0007669"/>
    <property type="project" value="TreeGrafter"/>
</dbReference>
<evidence type="ECO:0000256" key="5">
    <source>
        <dbReference type="ARBA" id="ARBA00022989"/>
    </source>
</evidence>
<reference evidence="8 9" key="1">
    <citation type="submission" date="2016-11" db="EMBL/GenBank/DDBJ databases">
        <authorList>
            <person name="Jaros S."/>
            <person name="Januszkiewicz K."/>
            <person name="Wedrychowicz H."/>
        </authorList>
    </citation>
    <scope>NUCLEOTIDE SEQUENCE [LARGE SCALE GENOMIC DNA]</scope>
    <source>
        <strain evidence="8 9">DSM 2631</strain>
    </source>
</reference>
<evidence type="ECO:0000256" key="3">
    <source>
        <dbReference type="ARBA" id="ARBA00022448"/>
    </source>
</evidence>
<sequence>MKKIIASLQWTIFIIAGNLIPPIAVAASFGLNPQDTMLFLQRTIFVLGVAGLIQGLFGHKLPIYEGPAGLWWGVFTLYASLAQALFGGANPTLQVLSFSLMLSGIICIVLSLLGIVDKLSKYFTPKVVGVYLILLAIQLASGFLKGMMGVGYLGNDVSPKILLISIILVLISISISKSKNLSSYAVMIVIIVGWGLFYLLGLTKAMPEVNGFFQLPGIFVFGFPKVEFSMIPTVLLITLLLLTNMLASIQVVKNVVEGIEGKEKKVNIKKSGIITGINQIISGGFSAIGPVPLSAVAGFLSQTKMTSMMPFIVGNILVIVISTITPVTAFFSTLPTPVGYSAIFIVFAKMVGLGIGEFDKVLERGKLHSTIGIPLFIGAGIMFVPTTAFMSLSPALTSFLSNGLVLGTIVALIMETVSQCKSKNLKKEVE</sequence>
<feature type="transmembrane region" description="Helical" evidence="7">
    <location>
        <begin position="312"/>
        <end position="332"/>
    </location>
</feature>
<dbReference type="STRING" id="1533.SAMN05443638_1236"/>
<feature type="transmembrane region" description="Helical" evidence="7">
    <location>
        <begin position="233"/>
        <end position="252"/>
    </location>
</feature>
<comment type="subcellular location">
    <subcellularLocation>
        <location evidence="1">Membrane</location>
        <topology evidence="1">Multi-pass membrane protein</topology>
    </subcellularLocation>
</comment>
<feature type="transmembrane region" description="Helical" evidence="7">
    <location>
        <begin position="370"/>
        <end position="393"/>
    </location>
</feature>
<dbReference type="Proteomes" id="UP000184035">
    <property type="component" value="Unassembled WGS sequence"/>
</dbReference>
<feature type="transmembrane region" description="Helical" evidence="7">
    <location>
        <begin position="338"/>
        <end position="358"/>
    </location>
</feature>
<evidence type="ECO:0000313" key="9">
    <source>
        <dbReference type="Proteomes" id="UP000184035"/>
    </source>
</evidence>
<feature type="transmembrane region" description="Helical" evidence="7">
    <location>
        <begin position="183"/>
        <end position="203"/>
    </location>
</feature>
<keyword evidence="3" id="KW-0813">Transport</keyword>
<feature type="transmembrane region" description="Helical" evidence="7">
    <location>
        <begin position="399"/>
        <end position="417"/>
    </location>
</feature>
<organism evidence="8 9">
    <name type="scientific">Clostridium fallax</name>
    <dbReference type="NCBI Taxonomy" id="1533"/>
    <lineage>
        <taxon>Bacteria</taxon>
        <taxon>Bacillati</taxon>
        <taxon>Bacillota</taxon>
        <taxon>Clostridia</taxon>
        <taxon>Eubacteriales</taxon>
        <taxon>Clostridiaceae</taxon>
        <taxon>Clostridium</taxon>
    </lineage>
</organism>
<feature type="transmembrane region" description="Helical" evidence="7">
    <location>
        <begin position="128"/>
        <end position="151"/>
    </location>
</feature>
<dbReference type="PANTHER" id="PTHR42810">
    <property type="entry name" value="PURINE PERMEASE C1399.01C-RELATED"/>
    <property type="match status" value="1"/>
</dbReference>
<feature type="transmembrane region" description="Helical" evidence="7">
    <location>
        <begin position="157"/>
        <end position="176"/>
    </location>
</feature>
<comment type="similarity">
    <text evidence="2">Belongs to the nucleobase:cation symporter-2 (NCS2) (TC 2.A.40) family.</text>
</comment>
<feature type="transmembrane region" description="Helical" evidence="7">
    <location>
        <begin position="272"/>
        <end position="300"/>
    </location>
</feature>
<dbReference type="NCBIfam" id="NF037981">
    <property type="entry name" value="NCS2_1"/>
    <property type="match status" value="1"/>
</dbReference>
<name>A0A1M4Y1B9_9CLOT</name>
<gene>
    <name evidence="8" type="ORF">SAMN05443638_1236</name>
</gene>
<dbReference type="AlphaFoldDB" id="A0A1M4Y1B9"/>
<proteinExistence type="inferred from homology"/>
<evidence type="ECO:0000256" key="2">
    <source>
        <dbReference type="ARBA" id="ARBA00008821"/>
    </source>
</evidence>
<dbReference type="Pfam" id="PF00860">
    <property type="entry name" value="Xan_ur_permease"/>
    <property type="match status" value="1"/>
</dbReference>
<protein>
    <submittedName>
        <fullName evidence="8">Xanthine/uracil permease</fullName>
    </submittedName>
</protein>
<dbReference type="RefSeq" id="WP_072896976.1">
    <property type="nucleotide sequence ID" value="NZ_FQVM01000023.1"/>
</dbReference>
<keyword evidence="4 7" id="KW-0812">Transmembrane</keyword>